<dbReference type="InterPro" id="IPR011701">
    <property type="entry name" value="MFS"/>
</dbReference>
<dbReference type="GO" id="GO:0022857">
    <property type="term" value="F:transmembrane transporter activity"/>
    <property type="evidence" value="ECO:0007669"/>
    <property type="project" value="InterPro"/>
</dbReference>
<keyword evidence="5 6" id="KW-0472">Membrane</keyword>
<dbReference type="PANTHER" id="PTHR42718:SF9">
    <property type="entry name" value="MAJOR FACILITATOR SUPERFAMILY MULTIDRUG TRANSPORTER MFSC"/>
    <property type="match status" value="1"/>
</dbReference>
<evidence type="ECO:0000313" key="9">
    <source>
        <dbReference type="Proteomes" id="UP000221961"/>
    </source>
</evidence>
<dbReference type="PRINTS" id="PR01036">
    <property type="entry name" value="TCRTETB"/>
</dbReference>
<dbReference type="InterPro" id="IPR020846">
    <property type="entry name" value="MFS_dom"/>
</dbReference>
<feature type="transmembrane region" description="Helical" evidence="6">
    <location>
        <begin position="345"/>
        <end position="367"/>
    </location>
</feature>
<organism evidence="8 9">
    <name type="scientific">Nocardia terpenica</name>
    <dbReference type="NCBI Taxonomy" id="455432"/>
    <lineage>
        <taxon>Bacteria</taxon>
        <taxon>Bacillati</taxon>
        <taxon>Actinomycetota</taxon>
        <taxon>Actinomycetes</taxon>
        <taxon>Mycobacteriales</taxon>
        <taxon>Nocardiaceae</taxon>
        <taxon>Nocardia</taxon>
    </lineage>
</organism>
<feature type="transmembrane region" description="Helical" evidence="6">
    <location>
        <begin position="181"/>
        <end position="202"/>
    </location>
</feature>
<feature type="transmembrane region" description="Helical" evidence="6">
    <location>
        <begin position="242"/>
        <end position="260"/>
    </location>
</feature>
<dbReference type="EMBL" id="CP023778">
    <property type="protein sequence ID" value="ATL66587.1"/>
    <property type="molecule type" value="Genomic_DNA"/>
</dbReference>
<evidence type="ECO:0000256" key="6">
    <source>
        <dbReference type="SAM" id="Phobius"/>
    </source>
</evidence>
<feature type="transmembrane region" description="Helical" evidence="6">
    <location>
        <begin position="450"/>
        <end position="467"/>
    </location>
</feature>
<dbReference type="Gene3D" id="1.20.1720.10">
    <property type="entry name" value="Multidrug resistance protein D"/>
    <property type="match status" value="1"/>
</dbReference>
<evidence type="ECO:0000259" key="7">
    <source>
        <dbReference type="PROSITE" id="PS50850"/>
    </source>
</evidence>
<accession>A0A291RGV5</accession>
<evidence type="ECO:0000313" key="8">
    <source>
        <dbReference type="EMBL" id="ATL66587.1"/>
    </source>
</evidence>
<dbReference type="InterPro" id="IPR036259">
    <property type="entry name" value="MFS_trans_sf"/>
</dbReference>
<name>A0A291RGV5_9NOCA</name>
<dbReference type="KEGG" id="ntp:CRH09_10575"/>
<feature type="transmembrane region" description="Helical" evidence="6">
    <location>
        <begin position="90"/>
        <end position="109"/>
    </location>
</feature>
<dbReference type="PANTHER" id="PTHR42718">
    <property type="entry name" value="MAJOR FACILITATOR SUPERFAMILY MULTIDRUG TRANSPORTER MFSC"/>
    <property type="match status" value="1"/>
</dbReference>
<evidence type="ECO:0000256" key="4">
    <source>
        <dbReference type="ARBA" id="ARBA00022989"/>
    </source>
</evidence>
<evidence type="ECO:0000256" key="5">
    <source>
        <dbReference type="ARBA" id="ARBA00023136"/>
    </source>
</evidence>
<keyword evidence="2" id="KW-0813">Transport</keyword>
<feature type="transmembrane region" description="Helical" evidence="6">
    <location>
        <begin position="56"/>
        <end position="78"/>
    </location>
</feature>
<keyword evidence="4 6" id="KW-1133">Transmembrane helix</keyword>
<feature type="transmembrane region" description="Helical" evidence="6">
    <location>
        <begin position="312"/>
        <end position="333"/>
    </location>
</feature>
<proteinExistence type="predicted"/>
<feature type="transmembrane region" description="Helical" evidence="6">
    <location>
        <begin position="379"/>
        <end position="398"/>
    </location>
</feature>
<sequence length="512" mass="53332">MIQLTFEISRTFDHHRISFFHLEPMLLPSRMQCAACLLGGASSVDTASVRGRSWGLAGLCIGAMLIVLDANVLSVAVPTIRTALGGSADTALWVLDAYTVVLAALLLSAGSLSDRYGSRRIFVWGLSVFGVASVLCSVSMTAGELVAARALQGLGATLLAPGSLSLIRHMYRTPEERARTVGLWAGVSGVGFASGPVLGGLLVDSLGWRSIFLLNVPVVAVAVVLVVRYVPETPRQPRPFDLSGQILAVVGLTCLVVGLIESNRYGWGSPVIVATLIGGILLLALFTVAQFARERSDRPVLLPLSVLHPHPVRAGLIAGFVYNFGLYGMIYVYSFDLQQLRGYSAAATGLAFLPLTLAGALTSAFVAGRSTARFGARPVLGIGMLLSAIGAVLLMFGANHAPYLLVAVAFVFFSLGTGLSAPAMTTTVLNHVSPERSGLASGLLNAARQIGGAVGVALLGALTAGHLSTRTPAAMALVAAAFLLVTAITARMIPGREPTAPEPIPLSGNRSR</sequence>
<evidence type="ECO:0000256" key="3">
    <source>
        <dbReference type="ARBA" id="ARBA00022692"/>
    </source>
</evidence>
<dbReference type="SUPFAM" id="SSF103473">
    <property type="entry name" value="MFS general substrate transporter"/>
    <property type="match status" value="2"/>
</dbReference>
<gene>
    <name evidence="8" type="ORF">CRH09_10575</name>
</gene>
<feature type="transmembrane region" description="Helical" evidence="6">
    <location>
        <begin position="208"/>
        <end position="230"/>
    </location>
</feature>
<feature type="domain" description="Major facilitator superfamily (MFS) profile" evidence="7">
    <location>
        <begin position="55"/>
        <end position="497"/>
    </location>
</feature>
<feature type="transmembrane region" description="Helical" evidence="6">
    <location>
        <begin position="272"/>
        <end position="292"/>
    </location>
</feature>
<evidence type="ECO:0000256" key="1">
    <source>
        <dbReference type="ARBA" id="ARBA00004651"/>
    </source>
</evidence>
<feature type="transmembrane region" description="Helical" evidence="6">
    <location>
        <begin position="404"/>
        <end position="429"/>
    </location>
</feature>
<dbReference type="CDD" id="cd17321">
    <property type="entry name" value="MFS_MMR_MDR_like"/>
    <property type="match status" value="1"/>
</dbReference>
<feature type="transmembrane region" description="Helical" evidence="6">
    <location>
        <begin position="473"/>
        <end position="493"/>
    </location>
</feature>
<dbReference type="AlphaFoldDB" id="A0A291RGV5"/>
<keyword evidence="3 6" id="KW-0812">Transmembrane</keyword>
<comment type="subcellular location">
    <subcellularLocation>
        <location evidence="1">Cell membrane</location>
        <topology evidence="1">Multi-pass membrane protein</topology>
    </subcellularLocation>
</comment>
<dbReference type="Pfam" id="PF07690">
    <property type="entry name" value="MFS_1"/>
    <property type="match status" value="1"/>
</dbReference>
<reference evidence="8 9" key="1">
    <citation type="submission" date="2017-10" db="EMBL/GenBank/DDBJ databases">
        <title>Comparative genomics between pathogenic Norcardia.</title>
        <authorList>
            <person name="Zeng L."/>
        </authorList>
    </citation>
    <scope>NUCLEOTIDE SEQUENCE [LARGE SCALE GENOMIC DNA]</scope>
    <source>
        <strain evidence="8 9">NC_YFY_NT001</strain>
    </source>
</reference>
<dbReference type="Gene3D" id="1.20.1250.20">
    <property type="entry name" value="MFS general substrate transporter like domains"/>
    <property type="match status" value="1"/>
</dbReference>
<protein>
    <submittedName>
        <fullName evidence="8">MFS transporter</fullName>
    </submittedName>
</protein>
<feature type="transmembrane region" description="Helical" evidence="6">
    <location>
        <begin position="146"/>
        <end position="169"/>
    </location>
</feature>
<feature type="transmembrane region" description="Helical" evidence="6">
    <location>
        <begin position="121"/>
        <end position="140"/>
    </location>
</feature>
<evidence type="ECO:0000256" key="2">
    <source>
        <dbReference type="ARBA" id="ARBA00022448"/>
    </source>
</evidence>
<dbReference type="Proteomes" id="UP000221961">
    <property type="component" value="Chromosome"/>
</dbReference>
<dbReference type="GO" id="GO:0005886">
    <property type="term" value="C:plasma membrane"/>
    <property type="evidence" value="ECO:0007669"/>
    <property type="project" value="UniProtKB-SubCell"/>
</dbReference>
<dbReference type="PROSITE" id="PS50850">
    <property type="entry name" value="MFS"/>
    <property type="match status" value="1"/>
</dbReference>